<organism evidence="1 2">
    <name type="scientific">Paragonimus heterotremus</name>
    <dbReference type="NCBI Taxonomy" id="100268"/>
    <lineage>
        <taxon>Eukaryota</taxon>
        <taxon>Metazoa</taxon>
        <taxon>Spiralia</taxon>
        <taxon>Lophotrochozoa</taxon>
        <taxon>Platyhelminthes</taxon>
        <taxon>Trematoda</taxon>
        <taxon>Digenea</taxon>
        <taxon>Plagiorchiida</taxon>
        <taxon>Troglotremata</taxon>
        <taxon>Troglotrematidae</taxon>
        <taxon>Paragonimus</taxon>
    </lineage>
</organism>
<dbReference type="CDD" id="cd16273">
    <property type="entry name" value="SNM1A-1C-like_MBL-fold"/>
    <property type="match status" value="1"/>
</dbReference>
<dbReference type="OrthoDB" id="262529at2759"/>
<protein>
    <recommendedName>
        <fullName evidence="3">DNA cross-link repair 1A protein</fullName>
    </recommendedName>
</protein>
<dbReference type="Gene3D" id="3.60.15.10">
    <property type="entry name" value="Ribonuclease Z/Hydroxyacylglutathione hydrolase-like"/>
    <property type="match status" value="1"/>
</dbReference>
<dbReference type="InterPro" id="IPR036866">
    <property type="entry name" value="RibonucZ/Hydroxyglut_hydro"/>
</dbReference>
<dbReference type="GO" id="GO:0036297">
    <property type="term" value="P:interstrand cross-link repair"/>
    <property type="evidence" value="ECO:0007669"/>
    <property type="project" value="TreeGrafter"/>
</dbReference>
<name>A0A8J4T2I4_9TREM</name>
<dbReference type="Gene3D" id="3.40.50.12650">
    <property type="match status" value="1"/>
</dbReference>
<dbReference type="EMBL" id="LUCH01007019">
    <property type="protein sequence ID" value="KAF5396961.1"/>
    <property type="molecule type" value="Genomic_DNA"/>
</dbReference>
<accession>A0A8J4T2I4</accession>
<dbReference type="GO" id="GO:0006303">
    <property type="term" value="P:double-strand break repair via nonhomologous end joining"/>
    <property type="evidence" value="ECO:0007669"/>
    <property type="project" value="TreeGrafter"/>
</dbReference>
<keyword evidence="2" id="KW-1185">Reference proteome</keyword>
<evidence type="ECO:0000313" key="2">
    <source>
        <dbReference type="Proteomes" id="UP000748531"/>
    </source>
</evidence>
<proteinExistence type="predicted"/>
<reference evidence="1" key="1">
    <citation type="submission" date="2019-05" db="EMBL/GenBank/DDBJ databases">
        <title>Annotation for the trematode Paragonimus heterotremus.</title>
        <authorList>
            <person name="Choi Y.-J."/>
        </authorList>
    </citation>
    <scope>NUCLEOTIDE SEQUENCE</scope>
    <source>
        <strain evidence="1">LC</strain>
    </source>
</reference>
<dbReference type="PANTHER" id="PTHR23240:SF6">
    <property type="entry name" value="DNA CROSS-LINK REPAIR 1A PROTEIN"/>
    <property type="match status" value="1"/>
</dbReference>
<feature type="non-terminal residue" evidence="1">
    <location>
        <position position="1"/>
    </location>
</feature>
<dbReference type="GO" id="GO:0035312">
    <property type="term" value="F:5'-3' DNA exonuclease activity"/>
    <property type="evidence" value="ECO:0007669"/>
    <property type="project" value="TreeGrafter"/>
</dbReference>
<evidence type="ECO:0000313" key="1">
    <source>
        <dbReference type="EMBL" id="KAF5396961.1"/>
    </source>
</evidence>
<dbReference type="SUPFAM" id="SSF56281">
    <property type="entry name" value="Metallo-hydrolase/oxidoreductase"/>
    <property type="match status" value="1"/>
</dbReference>
<comment type="caution">
    <text evidence="1">The sequence shown here is derived from an EMBL/GenBank/DDBJ whole genome shotgun (WGS) entry which is preliminary data.</text>
</comment>
<dbReference type="GO" id="GO:0003684">
    <property type="term" value="F:damaged DNA binding"/>
    <property type="evidence" value="ECO:0007669"/>
    <property type="project" value="TreeGrafter"/>
</dbReference>
<dbReference type="PANTHER" id="PTHR23240">
    <property type="entry name" value="DNA CROSS-LINK REPAIR PROTEIN PSO2/SNM1-RELATED"/>
    <property type="match status" value="1"/>
</dbReference>
<sequence>GLIIFYHSYFSHPNFRGQGSRWIFEYPEFNKTHMKSRPNVKEYHGASLLSYFHTKSAKDKPTLASPTFSDPNGTAVVGATSTRRPAHQISRATSVIPSKTQCPFYKWIPGTRLTVDAFNYGLIDGCDGYLLSHFHSDHYKGLSTSFTGTIFCSNVTKSLVSLTFGSHLKVVSLTLNSVMSVCGVDVLAMDANHCPGSVMFLFRIPRTNQFILHTGDFRFNLSMLNPPSPLADFVTQGDSHGQLSSQLHSIYLDTTYCSSQYDFPTQEQIISAAIKVTREQLQKNSTTVVVCGMYTIGKERFVNGLADELNLQVWLPAKQSKLINMAATHGCPVCISLTKRTVSNPKRAQLHVVPMGQLNLPDLLRYQANLGPPSQITPFSQPTNHCRSVPILAWRPTGWAHSGVKKKWTNNSIQTTLDSSTPLPVGLRLEHSSGNIRIYDCFAGHFTGSHFILRNAVVYCFPRRSDKSGSEIHSARSLKLISYCVEGHVFKCYNLHRTTYVNSKYYAAHSSLSTPAGQKRAIPKIGIFSRNCNTPDLLTKLISIW</sequence>
<dbReference type="AlphaFoldDB" id="A0A8J4T2I4"/>
<dbReference type="Proteomes" id="UP000748531">
    <property type="component" value="Unassembled WGS sequence"/>
</dbReference>
<gene>
    <name evidence="1" type="ORF">PHET_10152</name>
</gene>
<evidence type="ECO:0008006" key="3">
    <source>
        <dbReference type="Google" id="ProtNLM"/>
    </source>
</evidence>